<keyword evidence="2" id="KW-1133">Transmembrane helix</keyword>
<comment type="caution">
    <text evidence="4">The sequence shown here is derived from an EMBL/GenBank/DDBJ whole genome shotgun (WGS) entry which is preliminary data.</text>
</comment>
<feature type="signal peptide" evidence="3">
    <location>
        <begin position="1"/>
        <end position="27"/>
    </location>
</feature>
<organism evidence="4 5">
    <name type="scientific">Helicocarpus griseus UAMH5409</name>
    <dbReference type="NCBI Taxonomy" id="1447875"/>
    <lineage>
        <taxon>Eukaryota</taxon>
        <taxon>Fungi</taxon>
        <taxon>Dikarya</taxon>
        <taxon>Ascomycota</taxon>
        <taxon>Pezizomycotina</taxon>
        <taxon>Eurotiomycetes</taxon>
        <taxon>Eurotiomycetidae</taxon>
        <taxon>Onygenales</taxon>
        <taxon>Ajellomycetaceae</taxon>
        <taxon>Helicocarpus</taxon>
    </lineage>
</organism>
<feature type="compositionally biased region" description="Polar residues" evidence="1">
    <location>
        <begin position="376"/>
        <end position="385"/>
    </location>
</feature>
<evidence type="ECO:0000313" key="4">
    <source>
        <dbReference type="EMBL" id="PGH17186.1"/>
    </source>
</evidence>
<feature type="region of interest" description="Disordered" evidence="1">
    <location>
        <begin position="356"/>
        <end position="385"/>
    </location>
</feature>
<dbReference type="STRING" id="1447875.A0A2B7Y6M7"/>
<gene>
    <name evidence="4" type="ORF">AJ79_01324</name>
</gene>
<evidence type="ECO:0008006" key="6">
    <source>
        <dbReference type="Google" id="ProtNLM"/>
    </source>
</evidence>
<feature type="chain" id="PRO_5012857896" description="Ig-like domain-containing protein" evidence="3">
    <location>
        <begin position="28"/>
        <end position="385"/>
    </location>
</feature>
<feature type="compositionally biased region" description="Basic and acidic residues" evidence="1">
    <location>
        <begin position="81"/>
        <end position="97"/>
    </location>
</feature>
<dbReference type="EMBL" id="PDNB01000012">
    <property type="protein sequence ID" value="PGH17186.1"/>
    <property type="molecule type" value="Genomic_DNA"/>
</dbReference>
<feature type="region of interest" description="Disordered" evidence="1">
    <location>
        <begin position="81"/>
        <end position="101"/>
    </location>
</feature>
<keyword evidence="3" id="KW-0732">Signal</keyword>
<proteinExistence type="predicted"/>
<feature type="transmembrane region" description="Helical" evidence="2">
    <location>
        <begin position="257"/>
        <end position="278"/>
    </location>
</feature>
<reference evidence="4 5" key="1">
    <citation type="submission" date="2017-10" db="EMBL/GenBank/DDBJ databases">
        <title>Comparative genomics in systemic dimorphic fungi from Ajellomycetaceae.</title>
        <authorList>
            <person name="Munoz J.F."/>
            <person name="Mcewen J.G."/>
            <person name="Clay O.K."/>
            <person name="Cuomo C.A."/>
        </authorList>
    </citation>
    <scope>NUCLEOTIDE SEQUENCE [LARGE SCALE GENOMIC DNA]</scope>
    <source>
        <strain evidence="4 5">UAMH5409</strain>
    </source>
</reference>
<keyword evidence="2" id="KW-0812">Transmembrane</keyword>
<protein>
    <recommendedName>
        <fullName evidence="6">Ig-like domain-containing protein</fullName>
    </recommendedName>
</protein>
<dbReference type="AlphaFoldDB" id="A0A2B7Y6M7"/>
<dbReference type="Proteomes" id="UP000223968">
    <property type="component" value="Unassembled WGS sequence"/>
</dbReference>
<evidence type="ECO:0000256" key="1">
    <source>
        <dbReference type="SAM" id="MobiDB-lite"/>
    </source>
</evidence>
<name>A0A2B7Y6M7_9EURO</name>
<evidence type="ECO:0000256" key="3">
    <source>
        <dbReference type="SAM" id="SignalP"/>
    </source>
</evidence>
<accession>A0A2B7Y6M7</accession>
<evidence type="ECO:0000256" key="2">
    <source>
        <dbReference type="SAM" id="Phobius"/>
    </source>
</evidence>
<dbReference type="OrthoDB" id="4179888at2759"/>
<keyword evidence="2" id="KW-0472">Membrane</keyword>
<sequence length="385" mass="43732">MLYSLRRPSALIVCAITLISLATQGTSLNFPSTLRQRQRGLWGPSLDTATQTQKFDPRAVDFDRKRSQYVARLALDEPTEDRAGDVELNKENDKELKPSIPSGHGLRRVLGDLETCAEDLLPYSSSSEAEQTVMITGSKVRSCREAIFSIVRWVKAQREEILKPRERYAPIWSSSLPDHPYKEALDKWKGTFRKRGWIPEASRCEATVCRVKDLHFICSSSRRKSPENMKLCRMCYPPNDDLINMHCAKQDQRLRNVLYLLLGFLVAIGGGAAIVFCVRKAKERRQRPRPFPQQVGNRGGIGRRFIEAIRKSRRLTPVQDLERSPGGGSNGVFLRTIPSQNISKFDISTIEAQMHEKEEQASPLHDSLKLRMSRGSRPTTPASWR</sequence>
<evidence type="ECO:0000313" key="5">
    <source>
        <dbReference type="Proteomes" id="UP000223968"/>
    </source>
</evidence>
<keyword evidence="5" id="KW-1185">Reference proteome</keyword>